<evidence type="ECO:0000313" key="9">
    <source>
        <dbReference type="Proteomes" id="UP000267250"/>
    </source>
</evidence>
<proteinExistence type="inferred from homology"/>
<evidence type="ECO:0000256" key="4">
    <source>
        <dbReference type="ARBA" id="ARBA00022729"/>
    </source>
</evidence>
<dbReference type="InterPro" id="IPR003760">
    <property type="entry name" value="PnrA-like"/>
</dbReference>
<dbReference type="PANTHER" id="PTHR34296:SF2">
    <property type="entry name" value="ABC TRANSPORTER GUANOSINE-BINDING PROTEIN NUPN"/>
    <property type="match status" value="1"/>
</dbReference>
<protein>
    <submittedName>
        <fullName evidence="8">BMP family ABC transporter substrate-binding protein</fullName>
    </submittedName>
</protein>
<reference evidence="8 9" key="1">
    <citation type="submission" date="2016-07" db="EMBL/GenBank/DDBJ databases">
        <title>Genome and transcriptome analysis of iron-reducing fermentative bacteria Anoxybacter fermentans.</title>
        <authorList>
            <person name="Zeng X."/>
            <person name="Shao Z."/>
        </authorList>
    </citation>
    <scope>NUCLEOTIDE SEQUENCE [LARGE SCALE GENOMIC DNA]</scope>
    <source>
        <strain evidence="8 9">DY22613</strain>
    </source>
</reference>
<keyword evidence="3" id="KW-1003">Cell membrane</keyword>
<dbReference type="Pfam" id="PF02608">
    <property type="entry name" value="Bmp"/>
    <property type="match status" value="1"/>
</dbReference>
<feature type="domain" description="ABC transporter substrate-binding protein PnrA-like" evidence="7">
    <location>
        <begin position="42"/>
        <end position="335"/>
    </location>
</feature>
<dbReference type="AlphaFoldDB" id="A0A3Q9HT41"/>
<gene>
    <name evidence="8" type="ORF">BBF96_02905</name>
</gene>
<evidence type="ECO:0000256" key="6">
    <source>
        <dbReference type="ARBA" id="ARBA00023288"/>
    </source>
</evidence>
<dbReference type="PANTHER" id="PTHR34296">
    <property type="entry name" value="TRANSCRIPTIONAL ACTIVATOR PROTEIN MED"/>
    <property type="match status" value="1"/>
</dbReference>
<dbReference type="Gene3D" id="3.40.50.2300">
    <property type="match status" value="2"/>
</dbReference>
<evidence type="ECO:0000259" key="7">
    <source>
        <dbReference type="Pfam" id="PF02608"/>
    </source>
</evidence>
<name>A0A3Q9HT41_9FIRM</name>
<dbReference type="InterPro" id="IPR028082">
    <property type="entry name" value="Peripla_BP_I"/>
</dbReference>
<evidence type="ECO:0000256" key="5">
    <source>
        <dbReference type="ARBA" id="ARBA00023136"/>
    </source>
</evidence>
<dbReference type="SUPFAM" id="SSF53822">
    <property type="entry name" value="Periplasmic binding protein-like I"/>
    <property type="match status" value="1"/>
</dbReference>
<keyword evidence="9" id="KW-1185">Reference proteome</keyword>
<dbReference type="KEGG" id="aft:BBF96_02905"/>
<dbReference type="GO" id="GO:0005886">
    <property type="term" value="C:plasma membrane"/>
    <property type="evidence" value="ECO:0007669"/>
    <property type="project" value="UniProtKB-SubCell"/>
</dbReference>
<keyword evidence="4" id="KW-0732">Signal</keyword>
<keyword evidence="5" id="KW-0472">Membrane</keyword>
<dbReference type="CDD" id="cd06354">
    <property type="entry name" value="PBP1_PrnA-like"/>
    <property type="match status" value="1"/>
</dbReference>
<keyword evidence="6" id="KW-0449">Lipoprotein</keyword>
<comment type="subcellular location">
    <subcellularLocation>
        <location evidence="1">Cell membrane</location>
        <topology evidence="1">Lipid-anchor</topology>
    </subcellularLocation>
</comment>
<dbReference type="InterPro" id="IPR050957">
    <property type="entry name" value="BMP_lipoprotein"/>
</dbReference>
<evidence type="ECO:0000256" key="3">
    <source>
        <dbReference type="ARBA" id="ARBA00022475"/>
    </source>
</evidence>
<organism evidence="8 9">
    <name type="scientific">Anoxybacter fermentans</name>
    <dbReference type="NCBI Taxonomy" id="1323375"/>
    <lineage>
        <taxon>Bacteria</taxon>
        <taxon>Bacillati</taxon>
        <taxon>Bacillota</taxon>
        <taxon>Clostridia</taxon>
        <taxon>Halanaerobiales</taxon>
        <taxon>Anoxybacter</taxon>
    </lineage>
</organism>
<dbReference type="Proteomes" id="UP000267250">
    <property type="component" value="Chromosome"/>
</dbReference>
<evidence type="ECO:0000256" key="2">
    <source>
        <dbReference type="ARBA" id="ARBA00008610"/>
    </source>
</evidence>
<comment type="similarity">
    <text evidence="2">Belongs to the BMP lipoprotein family.</text>
</comment>
<accession>A0A3Q9HT41</accession>
<sequence>MKWIAYLTVFILLIAFGYVFFKGERIREERRPGPKVQPEEIKVGMVTDVGGLGDQSFNDAAYKGLKRARDKLGIKIKVIESSDMTSYVPNLTSLAEQDYDLVWAIGVLMQDALATVAEDLPDTNFGIVDAVVDKDNVYSATFKEEEGSFLCGVVAGMMTKSNKIGFVGGMDLPTIRKFEAGYRAGIKAVNPDAELIVTYTGVFDDPNKGKEQALALFGRGVDVVYHASGACGVGVIKAAQEQDKYAIGVDMPQSHLAPDHVLTSMIKRVDLAVYEGAKLIKEGNFKGGTHKVYGLKEGGVGLEEDQLKKMTPKEVQDKVEEMRRKIINGEIKVPTTREDSEDFTL</sequence>
<dbReference type="EMBL" id="CP016379">
    <property type="protein sequence ID" value="AZR74803.1"/>
    <property type="molecule type" value="Genomic_DNA"/>
</dbReference>
<evidence type="ECO:0000256" key="1">
    <source>
        <dbReference type="ARBA" id="ARBA00004193"/>
    </source>
</evidence>
<evidence type="ECO:0000313" key="8">
    <source>
        <dbReference type="EMBL" id="AZR74803.1"/>
    </source>
</evidence>